<accession>A0A1V4JAE5</accession>
<dbReference type="EMBL" id="LSYS01008398">
    <property type="protein sequence ID" value="OPJ69024.1"/>
    <property type="molecule type" value="Genomic_DNA"/>
</dbReference>
<evidence type="ECO:0000313" key="1">
    <source>
        <dbReference type="EMBL" id="OPJ69024.1"/>
    </source>
</evidence>
<comment type="caution">
    <text evidence="1">The sequence shown here is derived from an EMBL/GenBank/DDBJ whole genome shotgun (WGS) entry which is preliminary data.</text>
</comment>
<reference evidence="1 2" key="1">
    <citation type="submission" date="2016-02" db="EMBL/GenBank/DDBJ databases">
        <title>Band-tailed pigeon sequencing and assembly.</title>
        <authorList>
            <person name="Soares A.E."/>
            <person name="Novak B.J."/>
            <person name="Rice E.S."/>
            <person name="O'Connell B."/>
            <person name="Chang D."/>
            <person name="Weber S."/>
            <person name="Shapiro B."/>
        </authorList>
    </citation>
    <scope>NUCLEOTIDE SEQUENCE [LARGE SCALE GENOMIC DNA]</scope>
    <source>
        <strain evidence="1">BTP2013</strain>
        <tissue evidence="1">Blood</tissue>
    </source>
</reference>
<protein>
    <submittedName>
        <fullName evidence="1">Uncharacterized protein</fullName>
    </submittedName>
</protein>
<organism evidence="1 2">
    <name type="scientific">Patagioenas fasciata monilis</name>
    <dbReference type="NCBI Taxonomy" id="372326"/>
    <lineage>
        <taxon>Eukaryota</taxon>
        <taxon>Metazoa</taxon>
        <taxon>Chordata</taxon>
        <taxon>Craniata</taxon>
        <taxon>Vertebrata</taxon>
        <taxon>Euteleostomi</taxon>
        <taxon>Archelosauria</taxon>
        <taxon>Archosauria</taxon>
        <taxon>Dinosauria</taxon>
        <taxon>Saurischia</taxon>
        <taxon>Theropoda</taxon>
        <taxon>Coelurosauria</taxon>
        <taxon>Aves</taxon>
        <taxon>Neognathae</taxon>
        <taxon>Neoaves</taxon>
        <taxon>Columbimorphae</taxon>
        <taxon>Columbiformes</taxon>
        <taxon>Columbidae</taxon>
        <taxon>Patagioenas</taxon>
    </lineage>
</organism>
<keyword evidence="2" id="KW-1185">Reference proteome</keyword>
<gene>
    <name evidence="1" type="ORF">AV530_013060</name>
</gene>
<sequence>MLGAGHQVDVDKLAKEKSFEGQDISVDFSKRWGRRHRQIAAAPEMLTAPRVLGLGQLSLLNKFQCQGAVVTK</sequence>
<evidence type="ECO:0000313" key="2">
    <source>
        <dbReference type="Proteomes" id="UP000190648"/>
    </source>
</evidence>
<dbReference type="Proteomes" id="UP000190648">
    <property type="component" value="Unassembled WGS sequence"/>
</dbReference>
<proteinExistence type="predicted"/>
<name>A0A1V4JAE5_PATFA</name>
<dbReference type="AlphaFoldDB" id="A0A1V4JAE5"/>